<evidence type="ECO:0000256" key="5">
    <source>
        <dbReference type="ARBA" id="ARBA00022989"/>
    </source>
</evidence>
<evidence type="ECO:0000256" key="6">
    <source>
        <dbReference type="ARBA" id="ARBA00023136"/>
    </source>
</evidence>
<sequence>MYTDVRRHVSSAAHPAEHLFVHVYIFGLCLPRTRAGRQRVLVYSHIYEHYMGDKPRRSSSLPTPPHGKKSSKYEFPFVVKGHNWNILEKWKSINPMEKLEYKINYNIGLNIDAEIGDFGDYNSDVKTDLILFKYDKDKLISTIYVYIFNVQESKFVYHTEVSFEGKIMNVTAIDLNFDGALDILVLFKDPKDNTKTNKNYICAFFQNENDQLEEIWNSRKKEIENENIADVENENIYYTNIHPLVCDINNDGLPDLIGQQQSNTNEHNRFIWINNKNGFKSILWKSLNIFDYTELSEITNPNSSAIVDINGDCKSDLVFTVYNKVNSKNIYLEIWINKIVEGKSIYVKNTEDYALPQNSLQVLFGDFNADGSIDMVIPTCIKSSFCNYCCVNDDKIYFIPNIQKKICDNSWKKPDENKCRLASNLCSESDYEFVKQLGDDFISLVDTTGLHLSGNFDYPYYLSVGDIDDDGFLDLLITLKNDKGQKYVRIYKNEQKTFHEENNIDIRGFYNFYQFVTSSDETVTDVYNAAFFDIYENGVLDILIFGKYKNNSKITKYAAVGFTRINETDSLFLKSTALNGICVNDCYKEKDKMTTKTLGGNAHGPTFKITVIDVNGIKSSRIGIQKSQSAHFPLQLPYVLFGLGRTSNYVEEFYVGMPTHEQKYFNMWVSIIPNSHIIVIPYPLEDSNKWQIQLSVNPSKKFYSIIYITLICLTVIGILIFILDRKEKVEDSKEEMGFKSHFVIG</sequence>
<dbReference type="InterPro" id="IPR024881">
    <property type="entry name" value="Tip"/>
</dbReference>
<dbReference type="Pfam" id="PF13517">
    <property type="entry name" value="FG-GAP_3"/>
    <property type="match status" value="2"/>
</dbReference>
<keyword evidence="3 8" id="KW-0812">Transmembrane</keyword>
<proteinExistence type="inferred from homology"/>
<evidence type="ECO:0000256" key="3">
    <source>
        <dbReference type="ARBA" id="ARBA00022692"/>
    </source>
</evidence>
<gene>
    <name evidence="10" type="ORF">POVWA2_029850</name>
</gene>
<comment type="subcellular location">
    <subcellularLocation>
        <location evidence="1">Membrane</location>
        <topology evidence="1">Single-pass type I membrane protein</topology>
    </subcellularLocation>
</comment>
<keyword evidence="6 8" id="KW-0472">Membrane</keyword>
<evidence type="ECO:0000256" key="4">
    <source>
        <dbReference type="ARBA" id="ARBA00022729"/>
    </source>
</evidence>
<dbReference type="SUPFAM" id="SSF69318">
    <property type="entry name" value="Integrin alpha N-terminal domain"/>
    <property type="match status" value="1"/>
</dbReference>
<dbReference type="InterPro" id="IPR028994">
    <property type="entry name" value="Integrin_alpha_N"/>
</dbReference>
<comment type="similarity">
    <text evidence="2">Belongs to the TIP family.</text>
</comment>
<evidence type="ECO:0000256" key="8">
    <source>
        <dbReference type="SAM" id="Phobius"/>
    </source>
</evidence>
<evidence type="ECO:0000313" key="11">
    <source>
        <dbReference type="Proteomes" id="UP000078550"/>
    </source>
</evidence>
<evidence type="ECO:0000259" key="9">
    <source>
        <dbReference type="Pfam" id="PF23122"/>
    </source>
</evidence>
<organism evidence="10 11">
    <name type="scientific">Plasmodium ovale wallikeri</name>
    <dbReference type="NCBI Taxonomy" id="864142"/>
    <lineage>
        <taxon>Eukaryota</taxon>
        <taxon>Sar</taxon>
        <taxon>Alveolata</taxon>
        <taxon>Apicomplexa</taxon>
        <taxon>Aconoidasida</taxon>
        <taxon>Haemosporida</taxon>
        <taxon>Plasmodiidae</taxon>
        <taxon>Plasmodium</taxon>
        <taxon>Plasmodium (Plasmodium)</taxon>
    </lineage>
</organism>
<dbReference type="GO" id="GO:0005886">
    <property type="term" value="C:plasma membrane"/>
    <property type="evidence" value="ECO:0007669"/>
    <property type="project" value="TreeGrafter"/>
</dbReference>
<dbReference type="PANTHER" id="PTHR13412">
    <property type="entry name" value="T-CELL IMMUNOMODULATORY PROTEIN HOMOLOG"/>
    <property type="match status" value="1"/>
</dbReference>
<keyword evidence="7" id="KW-0325">Glycoprotein</keyword>
<dbReference type="InterPro" id="IPR057089">
    <property type="entry name" value="C2_TIP"/>
</dbReference>
<protein>
    <recommendedName>
        <fullName evidence="9">T-cell immunomodulatory protein TIP C2 domain-containing protein</fullName>
    </recommendedName>
</protein>
<evidence type="ECO:0000256" key="7">
    <source>
        <dbReference type="ARBA" id="ARBA00023180"/>
    </source>
</evidence>
<dbReference type="PANTHER" id="PTHR13412:SF0">
    <property type="entry name" value="T-CELL IMMUNOMODULATORY PROTEIN"/>
    <property type="match status" value="1"/>
</dbReference>
<evidence type="ECO:0000256" key="2">
    <source>
        <dbReference type="ARBA" id="ARBA00006496"/>
    </source>
</evidence>
<accession>A0A1A8YY45</accession>
<keyword evidence="5 8" id="KW-1133">Transmembrane helix</keyword>
<reference evidence="11" key="1">
    <citation type="submission" date="2016-05" db="EMBL/GenBank/DDBJ databases">
        <authorList>
            <person name="Naeem Raeece"/>
        </authorList>
    </citation>
    <scope>NUCLEOTIDE SEQUENCE [LARGE SCALE GENOMIC DNA]</scope>
</reference>
<name>A0A1A8YY45_PLAOA</name>
<dbReference type="InterPro" id="IPR013517">
    <property type="entry name" value="FG-GAP"/>
</dbReference>
<feature type="domain" description="T-cell immunomodulatory protein TIP C2" evidence="9">
    <location>
        <begin position="598"/>
        <end position="694"/>
    </location>
</feature>
<dbReference type="Gene3D" id="2.130.10.130">
    <property type="entry name" value="Integrin alpha, N-terminal"/>
    <property type="match status" value="1"/>
</dbReference>
<dbReference type="EMBL" id="FLRE01000117">
    <property type="protein sequence ID" value="SBT36381.1"/>
    <property type="molecule type" value="Genomic_DNA"/>
</dbReference>
<evidence type="ECO:0000256" key="1">
    <source>
        <dbReference type="ARBA" id="ARBA00004479"/>
    </source>
</evidence>
<dbReference type="AlphaFoldDB" id="A0A1A8YY45"/>
<keyword evidence="4" id="KW-0732">Signal</keyword>
<feature type="transmembrane region" description="Helical" evidence="8">
    <location>
        <begin position="702"/>
        <end position="723"/>
    </location>
</feature>
<dbReference type="Proteomes" id="UP000078550">
    <property type="component" value="Unassembled WGS sequence"/>
</dbReference>
<dbReference type="Pfam" id="PF23122">
    <property type="entry name" value="C2_ITFG1"/>
    <property type="match status" value="1"/>
</dbReference>
<evidence type="ECO:0000313" key="10">
    <source>
        <dbReference type="EMBL" id="SBT36381.1"/>
    </source>
</evidence>